<sequence length="42" mass="4514">MSRGINDGTIVLGSLKFPQGNINSDTTFTLSLQLVEHPGILE</sequence>
<keyword evidence="1" id="KW-0251">Elongation factor</keyword>
<dbReference type="AlphaFoldDB" id="A0A2P2KEB4"/>
<evidence type="ECO:0000313" key="1">
    <source>
        <dbReference type="EMBL" id="MBX04017.1"/>
    </source>
</evidence>
<accession>A0A2P2KEB4</accession>
<reference evidence="1" key="1">
    <citation type="submission" date="2018-02" db="EMBL/GenBank/DDBJ databases">
        <title>Rhizophora mucronata_Transcriptome.</title>
        <authorList>
            <person name="Meera S.P."/>
            <person name="Sreeshan A."/>
            <person name="Augustine A."/>
        </authorList>
    </citation>
    <scope>NUCLEOTIDE SEQUENCE</scope>
    <source>
        <tissue evidence="1">Leaf</tissue>
    </source>
</reference>
<protein>
    <submittedName>
        <fullName evidence="1">Translation elongation factor 1</fullName>
    </submittedName>
</protein>
<dbReference type="GO" id="GO:0003746">
    <property type="term" value="F:translation elongation factor activity"/>
    <property type="evidence" value="ECO:0007669"/>
    <property type="project" value="UniProtKB-KW"/>
</dbReference>
<name>A0A2P2KEB4_RHIMU</name>
<proteinExistence type="predicted"/>
<keyword evidence="1" id="KW-0648">Protein biosynthesis</keyword>
<dbReference type="EMBL" id="GGEC01023533">
    <property type="protein sequence ID" value="MBX04017.1"/>
    <property type="molecule type" value="Transcribed_RNA"/>
</dbReference>
<organism evidence="1">
    <name type="scientific">Rhizophora mucronata</name>
    <name type="common">Asiatic mangrove</name>
    <dbReference type="NCBI Taxonomy" id="61149"/>
    <lineage>
        <taxon>Eukaryota</taxon>
        <taxon>Viridiplantae</taxon>
        <taxon>Streptophyta</taxon>
        <taxon>Embryophyta</taxon>
        <taxon>Tracheophyta</taxon>
        <taxon>Spermatophyta</taxon>
        <taxon>Magnoliopsida</taxon>
        <taxon>eudicotyledons</taxon>
        <taxon>Gunneridae</taxon>
        <taxon>Pentapetalae</taxon>
        <taxon>rosids</taxon>
        <taxon>fabids</taxon>
        <taxon>Malpighiales</taxon>
        <taxon>Rhizophoraceae</taxon>
        <taxon>Rhizophora</taxon>
    </lineage>
</organism>